<dbReference type="Proteomes" id="UP001287286">
    <property type="component" value="Unassembled WGS sequence"/>
</dbReference>
<comment type="caution">
    <text evidence="2">The sequence shown here is derived from an EMBL/GenBank/DDBJ whole genome shotgun (WGS) entry which is preliminary data.</text>
</comment>
<evidence type="ECO:0000313" key="3">
    <source>
        <dbReference type="Proteomes" id="UP001287286"/>
    </source>
</evidence>
<feature type="region of interest" description="Disordered" evidence="1">
    <location>
        <begin position="1"/>
        <end position="39"/>
    </location>
</feature>
<feature type="compositionally biased region" description="Polar residues" evidence="1">
    <location>
        <begin position="14"/>
        <end position="23"/>
    </location>
</feature>
<reference evidence="2 3" key="1">
    <citation type="journal article" date="2024" name="Microbiol. Resour. Announc.">
        <title>Genome annotations for the ascomycete fungi Trichoderma harzianum, Trichoderma aggressivum, and Purpureocillium lilacinum.</title>
        <authorList>
            <person name="Beijen E.P.W."/>
            <person name="Ohm R.A."/>
        </authorList>
    </citation>
    <scope>NUCLEOTIDE SEQUENCE [LARGE SCALE GENOMIC DNA]</scope>
    <source>
        <strain evidence="2 3">CBS 150709</strain>
    </source>
</reference>
<feature type="region of interest" description="Disordered" evidence="1">
    <location>
        <begin position="62"/>
        <end position="81"/>
    </location>
</feature>
<dbReference type="EMBL" id="JAWRVI010000121">
    <property type="protein sequence ID" value="KAK4075275.1"/>
    <property type="molecule type" value="Genomic_DNA"/>
</dbReference>
<accession>A0ABR0BG69</accession>
<feature type="compositionally biased region" description="Basic and acidic residues" evidence="1">
    <location>
        <begin position="69"/>
        <end position="81"/>
    </location>
</feature>
<evidence type="ECO:0000313" key="2">
    <source>
        <dbReference type="EMBL" id="KAK4075275.1"/>
    </source>
</evidence>
<evidence type="ECO:0000256" key="1">
    <source>
        <dbReference type="SAM" id="MobiDB-lite"/>
    </source>
</evidence>
<name>A0ABR0BG69_PURLI</name>
<organism evidence="2 3">
    <name type="scientific">Purpureocillium lilacinum</name>
    <name type="common">Paecilomyces lilacinus</name>
    <dbReference type="NCBI Taxonomy" id="33203"/>
    <lineage>
        <taxon>Eukaryota</taxon>
        <taxon>Fungi</taxon>
        <taxon>Dikarya</taxon>
        <taxon>Ascomycota</taxon>
        <taxon>Pezizomycotina</taxon>
        <taxon>Sordariomycetes</taxon>
        <taxon>Hypocreomycetidae</taxon>
        <taxon>Hypocreales</taxon>
        <taxon>Ophiocordycipitaceae</taxon>
        <taxon>Purpureocillium</taxon>
    </lineage>
</organism>
<proteinExistence type="predicted"/>
<protein>
    <submittedName>
        <fullName evidence="2">Uncharacterized protein</fullName>
    </submittedName>
</protein>
<sequence length="148" mass="15314">MPPITDRGRHQAPGSPSATNGHVTSVGEGANGALGLRRSLSRLRREDDVRGSDRCQSRCDVLAAPAHTSEGENDSKSMRHAGSEDTLCEDCILSGPGIGCTRCDDGVATDTGSEDTLCGECILSAPAPAPSVVTPCDELKMLHVASVV</sequence>
<keyword evidence="3" id="KW-1185">Reference proteome</keyword>
<gene>
    <name evidence="2" type="ORF">Purlil1_12679</name>
</gene>